<proteinExistence type="predicted"/>
<keyword evidence="2" id="KW-1185">Reference proteome</keyword>
<organism evidence="1 2">
    <name type="scientific">Morus notabilis</name>
    <dbReference type="NCBI Taxonomy" id="981085"/>
    <lineage>
        <taxon>Eukaryota</taxon>
        <taxon>Viridiplantae</taxon>
        <taxon>Streptophyta</taxon>
        <taxon>Embryophyta</taxon>
        <taxon>Tracheophyta</taxon>
        <taxon>Spermatophyta</taxon>
        <taxon>Magnoliopsida</taxon>
        <taxon>eudicotyledons</taxon>
        <taxon>Gunneridae</taxon>
        <taxon>Pentapetalae</taxon>
        <taxon>rosids</taxon>
        <taxon>fabids</taxon>
        <taxon>Rosales</taxon>
        <taxon>Moraceae</taxon>
        <taxon>Moreae</taxon>
        <taxon>Morus</taxon>
    </lineage>
</organism>
<protein>
    <submittedName>
        <fullName evidence="1">Uncharacterized protein</fullName>
    </submittedName>
</protein>
<gene>
    <name evidence="1" type="ORF">L484_003406</name>
</gene>
<evidence type="ECO:0000313" key="2">
    <source>
        <dbReference type="Proteomes" id="UP000030645"/>
    </source>
</evidence>
<dbReference type="Proteomes" id="UP000030645">
    <property type="component" value="Unassembled WGS sequence"/>
</dbReference>
<name>W9RM41_9ROSA</name>
<dbReference type="AlphaFoldDB" id="W9RM41"/>
<dbReference type="EMBL" id="KE345279">
    <property type="protein sequence ID" value="EXB97562.1"/>
    <property type="molecule type" value="Genomic_DNA"/>
</dbReference>
<evidence type="ECO:0000313" key="1">
    <source>
        <dbReference type="EMBL" id="EXB97562.1"/>
    </source>
</evidence>
<sequence>MIHRLEGIITQVWGLVAEGAAAKGGGKLDLGCEGFEAEACKQGMGRLGLGSMAVTWVGCPTMRLDGLGGASLFE</sequence>
<reference evidence="2" key="1">
    <citation type="submission" date="2013-01" db="EMBL/GenBank/DDBJ databases">
        <title>Draft Genome Sequence of a Mulberry Tree, Morus notabilis C.K. Schneid.</title>
        <authorList>
            <person name="He N."/>
            <person name="Zhao S."/>
        </authorList>
    </citation>
    <scope>NUCLEOTIDE SEQUENCE</scope>
</reference>
<accession>W9RM41</accession>